<dbReference type="Proteomes" id="UP000027442">
    <property type="component" value="Unassembled WGS sequence"/>
</dbReference>
<proteinExistence type="predicted"/>
<gene>
    <name evidence="1" type="ORF">HMPREF1991_02092</name>
</gene>
<reference evidence="1 2" key="1">
    <citation type="submission" date="2013-08" db="EMBL/GenBank/DDBJ databases">
        <authorList>
            <person name="Weinstock G."/>
            <person name="Sodergren E."/>
            <person name="Wylie T."/>
            <person name="Fulton L."/>
            <person name="Fulton R."/>
            <person name="Fronick C."/>
            <person name="O'Laughlin M."/>
            <person name="Godfrey J."/>
            <person name="Miner T."/>
            <person name="Herter B."/>
            <person name="Appelbaum E."/>
            <person name="Cordes M."/>
            <person name="Lek S."/>
            <person name="Wollam A."/>
            <person name="Pepin K.H."/>
            <person name="Palsikar V.B."/>
            <person name="Mitreva M."/>
            <person name="Wilson R.K."/>
        </authorList>
    </citation>
    <scope>NUCLEOTIDE SEQUENCE [LARGE SCALE GENOMIC DNA]</scope>
    <source>
        <strain evidence="1 2">ATCC 15930</strain>
    </source>
</reference>
<accession>A0A069QGK9</accession>
<evidence type="ECO:0000313" key="1">
    <source>
        <dbReference type="EMBL" id="KDR51812.1"/>
    </source>
</evidence>
<evidence type="ECO:0000313" key="2">
    <source>
        <dbReference type="Proteomes" id="UP000027442"/>
    </source>
</evidence>
<name>A0A069QGK9_HOYLO</name>
<dbReference type="AlphaFoldDB" id="A0A069QGK9"/>
<comment type="caution">
    <text evidence="1">The sequence shown here is derived from an EMBL/GenBank/DDBJ whole genome shotgun (WGS) entry which is preliminary data.</text>
</comment>
<sequence>MNEKEEMKAYLVKELALMLIENNKDISIEEALTTIFNSETYEKLMSDATKLYYQSPGYVFSFLNNELKTGKMA</sequence>
<keyword evidence="2" id="KW-1185">Reference proteome</keyword>
<dbReference type="EMBL" id="JNGW01000090">
    <property type="protein sequence ID" value="KDR51812.1"/>
    <property type="molecule type" value="Genomic_DNA"/>
</dbReference>
<protein>
    <submittedName>
        <fullName evidence="1">Uncharacterized protein</fullName>
    </submittedName>
</protein>
<organism evidence="1 2">
    <name type="scientific">Hoylesella loescheii DSM 19665 = JCM 12249 = ATCC 15930</name>
    <dbReference type="NCBI Taxonomy" id="1122985"/>
    <lineage>
        <taxon>Bacteria</taxon>
        <taxon>Pseudomonadati</taxon>
        <taxon>Bacteroidota</taxon>
        <taxon>Bacteroidia</taxon>
        <taxon>Bacteroidales</taxon>
        <taxon>Prevotellaceae</taxon>
        <taxon>Hoylesella</taxon>
    </lineage>
</organism>
<dbReference type="PATRIC" id="fig|1122985.7.peg.2170"/>
<dbReference type="RefSeq" id="WP_018967813.1">
    <property type="nucleotide sequence ID" value="NZ_KB899217.1"/>
</dbReference>
<dbReference type="HOGENOM" id="CLU_190466_1_0_10"/>